<reference evidence="2" key="1">
    <citation type="submission" date="2017-01" db="EMBL/GenBank/DDBJ databases">
        <authorList>
            <person name="Varghese N."/>
            <person name="Submissions S."/>
        </authorList>
    </citation>
    <scope>NUCLEOTIDE SEQUENCE [LARGE SCALE GENOMIC DNA]</scope>
    <source>
        <strain evidence="2">LP100</strain>
    </source>
</reference>
<sequence>MTLARDFEEFIGLLNKHAVEYLVVGGYALAFHGRPRHTGDLDIWIKVSEENAQRMLQVLKDFGLASLGFEKQDFLKEGYVTQIGYPPLRIYILNTIDGVTFQEAYGNREMVELEGLEVAYIGLREFVQNKEAVGRARDLSDIKEIQAEPRLKRGRGPKL</sequence>
<dbReference type="AlphaFoldDB" id="A0A1R3XPR3"/>
<protein>
    <recommendedName>
        <fullName evidence="3">Nucleotidyl transferase AbiEii toxin, Type IV TA system</fullName>
    </recommendedName>
</protein>
<evidence type="ECO:0000313" key="2">
    <source>
        <dbReference type="Proteomes" id="UP000187181"/>
    </source>
</evidence>
<organism evidence="1 2">
    <name type="scientific">Pontibacter indicus</name>
    <dbReference type="NCBI Taxonomy" id="1317125"/>
    <lineage>
        <taxon>Bacteria</taxon>
        <taxon>Pseudomonadati</taxon>
        <taxon>Bacteroidota</taxon>
        <taxon>Cytophagia</taxon>
        <taxon>Cytophagales</taxon>
        <taxon>Hymenobacteraceae</taxon>
        <taxon>Pontibacter</taxon>
    </lineage>
</organism>
<name>A0A1R3XPR3_9BACT</name>
<dbReference type="EMBL" id="FTPP01000003">
    <property type="protein sequence ID" value="SIT93950.1"/>
    <property type="molecule type" value="Genomic_DNA"/>
</dbReference>
<dbReference type="RefSeq" id="WP_076671140.1">
    <property type="nucleotide sequence ID" value="NZ_FTPP01000003.1"/>
</dbReference>
<accession>A0A1R3XPR3</accession>
<dbReference type="SUPFAM" id="SSF81301">
    <property type="entry name" value="Nucleotidyltransferase"/>
    <property type="match status" value="1"/>
</dbReference>
<proteinExistence type="predicted"/>
<dbReference type="Gene3D" id="3.30.460.40">
    <property type="match status" value="1"/>
</dbReference>
<evidence type="ECO:0000313" key="1">
    <source>
        <dbReference type="EMBL" id="SIT93950.1"/>
    </source>
</evidence>
<dbReference type="Proteomes" id="UP000187181">
    <property type="component" value="Unassembled WGS sequence"/>
</dbReference>
<keyword evidence="2" id="KW-1185">Reference proteome</keyword>
<evidence type="ECO:0008006" key="3">
    <source>
        <dbReference type="Google" id="ProtNLM"/>
    </source>
</evidence>
<dbReference type="InterPro" id="IPR043519">
    <property type="entry name" value="NT_sf"/>
</dbReference>
<gene>
    <name evidence="1" type="ORF">SAMN05444128_3351</name>
</gene>